<dbReference type="AlphaFoldDB" id="A0A7K0CXT5"/>
<organism evidence="2 3">
    <name type="scientific">Nocardia macrotermitis</name>
    <dbReference type="NCBI Taxonomy" id="2585198"/>
    <lineage>
        <taxon>Bacteria</taxon>
        <taxon>Bacillati</taxon>
        <taxon>Actinomycetota</taxon>
        <taxon>Actinomycetes</taxon>
        <taxon>Mycobacteriales</taxon>
        <taxon>Nocardiaceae</taxon>
        <taxon>Nocardia</taxon>
    </lineage>
</organism>
<dbReference type="Proteomes" id="UP000438448">
    <property type="component" value="Unassembled WGS sequence"/>
</dbReference>
<sequence length="40" mass="4323">MAKHRRAKSSAPVDYGMLLAGSTVIAGALVLVRWIIRRAS</sequence>
<proteinExistence type="predicted"/>
<comment type="caution">
    <text evidence="2">The sequence shown here is derived from an EMBL/GenBank/DDBJ whole genome shotgun (WGS) entry which is preliminary data.</text>
</comment>
<dbReference type="EMBL" id="WEGK01000002">
    <property type="protein sequence ID" value="MQY17752.1"/>
    <property type="molecule type" value="Genomic_DNA"/>
</dbReference>
<evidence type="ECO:0000313" key="3">
    <source>
        <dbReference type="Proteomes" id="UP000438448"/>
    </source>
</evidence>
<evidence type="ECO:0000313" key="2">
    <source>
        <dbReference type="EMBL" id="MQY17752.1"/>
    </source>
</evidence>
<name>A0A7K0CXT5_9NOCA</name>
<accession>A0A7K0CXT5</accession>
<evidence type="ECO:0000256" key="1">
    <source>
        <dbReference type="SAM" id="Phobius"/>
    </source>
</evidence>
<feature type="transmembrane region" description="Helical" evidence="1">
    <location>
        <begin position="15"/>
        <end position="36"/>
    </location>
</feature>
<keyword evidence="1" id="KW-1133">Transmembrane helix</keyword>
<keyword evidence="3" id="KW-1185">Reference proteome</keyword>
<protein>
    <submittedName>
        <fullName evidence="2">Uncharacterized protein</fullName>
    </submittedName>
</protein>
<keyword evidence="1" id="KW-0812">Transmembrane</keyword>
<keyword evidence="1" id="KW-0472">Membrane</keyword>
<gene>
    <name evidence="2" type="ORF">NRB20_08170</name>
</gene>
<reference evidence="2 3" key="1">
    <citation type="submission" date="2019-10" db="EMBL/GenBank/DDBJ databases">
        <title>Nocardia macrotermitis sp. nov. and Nocardia aurantia sp. nov., isolated from the gut of fungus growing-termite Macrotermes natalensis.</title>
        <authorList>
            <person name="Benndorf R."/>
            <person name="Schwitalla J."/>
            <person name="Martin K."/>
            <person name="De Beer W."/>
            <person name="Kaster A.-K."/>
            <person name="Vollmers J."/>
            <person name="Poulsen M."/>
            <person name="Beemelmanns C."/>
        </authorList>
    </citation>
    <scope>NUCLEOTIDE SEQUENCE [LARGE SCALE GENOMIC DNA]</scope>
    <source>
        <strain evidence="2 3">RB20</strain>
    </source>
</reference>